<sequence>MEPRISAVRPPDPNSDAPVAAVSTSAALAASASTYQPAAALRARTNRS</sequence>
<gene>
    <name evidence="2" type="ORF">ERS007739_04430</name>
</gene>
<feature type="region of interest" description="Disordered" evidence="1">
    <location>
        <begin position="1"/>
        <end position="48"/>
    </location>
</feature>
<organism evidence="2 3">
    <name type="scientific">Mycobacterium tuberculosis</name>
    <dbReference type="NCBI Taxonomy" id="1773"/>
    <lineage>
        <taxon>Bacteria</taxon>
        <taxon>Bacillati</taxon>
        <taxon>Actinomycetota</taxon>
        <taxon>Actinomycetes</taxon>
        <taxon>Mycobacteriales</taxon>
        <taxon>Mycobacteriaceae</taxon>
        <taxon>Mycobacterium</taxon>
        <taxon>Mycobacterium tuberculosis complex</taxon>
    </lineage>
</organism>
<dbReference type="Proteomes" id="UP000039021">
    <property type="component" value="Unassembled WGS sequence"/>
</dbReference>
<accession>A0A916PD87</accession>
<evidence type="ECO:0000313" key="2">
    <source>
        <dbReference type="EMBL" id="CPA20350.1"/>
    </source>
</evidence>
<feature type="compositionally biased region" description="Low complexity" evidence="1">
    <location>
        <begin position="17"/>
        <end position="41"/>
    </location>
</feature>
<comment type="caution">
    <text evidence="2">The sequence shown here is derived from an EMBL/GenBank/DDBJ whole genome shotgun (WGS) entry which is preliminary data.</text>
</comment>
<proteinExistence type="predicted"/>
<dbReference type="AlphaFoldDB" id="A0A916PD87"/>
<evidence type="ECO:0000313" key="3">
    <source>
        <dbReference type="Proteomes" id="UP000039021"/>
    </source>
</evidence>
<evidence type="ECO:0000256" key="1">
    <source>
        <dbReference type="SAM" id="MobiDB-lite"/>
    </source>
</evidence>
<protein>
    <submittedName>
        <fullName evidence="2">Uncharacterized protein</fullName>
    </submittedName>
</protein>
<reference evidence="3" key="1">
    <citation type="submission" date="2015-03" db="EMBL/GenBank/DDBJ databases">
        <authorList>
            <consortium name="Pathogen Informatics"/>
        </authorList>
    </citation>
    <scope>NUCLEOTIDE SEQUENCE [LARGE SCALE GENOMIC DNA]</scope>
    <source>
        <strain evidence="3">N09902308</strain>
    </source>
</reference>
<name>A0A916PD87_MYCTX</name>
<dbReference type="EMBL" id="CSBK01002766">
    <property type="protein sequence ID" value="CPA20350.1"/>
    <property type="molecule type" value="Genomic_DNA"/>
</dbReference>